<dbReference type="AlphaFoldDB" id="A0A9X5H502"/>
<dbReference type="InterPro" id="IPR041633">
    <property type="entry name" value="Polbeta"/>
</dbReference>
<evidence type="ECO:0000259" key="1">
    <source>
        <dbReference type="Pfam" id="PF18765"/>
    </source>
</evidence>
<evidence type="ECO:0000313" key="3">
    <source>
        <dbReference type="Proteomes" id="UP000474104"/>
    </source>
</evidence>
<evidence type="ECO:0000313" key="2">
    <source>
        <dbReference type="EMBL" id="NDO67869.1"/>
    </source>
</evidence>
<dbReference type="Proteomes" id="UP000474104">
    <property type="component" value="Unassembled WGS sequence"/>
</dbReference>
<comment type="caution">
    <text evidence="2">The sequence shown here is derived from an EMBL/GenBank/DDBJ whole genome shotgun (WGS) entry which is preliminary data.</text>
</comment>
<dbReference type="OrthoDB" id="2003404at2"/>
<dbReference type="Pfam" id="PF18765">
    <property type="entry name" value="Polbeta"/>
    <property type="match status" value="1"/>
</dbReference>
<dbReference type="Gene3D" id="3.30.460.10">
    <property type="entry name" value="Beta Polymerase, domain 2"/>
    <property type="match status" value="1"/>
</dbReference>
<organism evidence="2 3">
    <name type="scientific">Schaedlerella arabinosiphila</name>
    <dbReference type="NCBI Taxonomy" id="2044587"/>
    <lineage>
        <taxon>Bacteria</taxon>
        <taxon>Bacillati</taxon>
        <taxon>Bacillota</taxon>
        <taxon>Clostridia</taxon>
        <taxon>Lachnospirales</taxon>
        <taxon>Lachnospiraceae</taxon>
        <taxon>Schaedlerella</taxon>
    </lineage>
</organism>
<reference evidence="2 3" key="1">
    <citation type="submission" date="2019-07" db="EMBL/GenBank/DDBJ databases">
        <title>Draft genome sequences of 15 bacterial species constituting the stable defined intestinal microbiota of the GM15 gnotobiotic mouse model.</title>
        <authorList>
            <person name="Elie C."/>
            <person name="Mathieu A."/>
            <person name="Saliou A."/>
            <person name="Darnaud M."/>
            <person name="Leulier F."/>
            <person name="Tamellini A."/>
        </authorList>
    </citation>
    <scope>NUCLEOTIDE SEQUENCE [LARGE SCALE GENOMIC DNA]</scope>
    <source>
        <strain evidence="3">ASF 502</strain>
    </source>
</reference>
<proteinExistence type="predicted"/>
<name>A0A9X5H502_9FIRM</name>
<sequence length="124" mass="14302">MLTTVDSFVSHNEDNLWDFEVVSDVKYENVNRVHPLKQRDVALLIQDVKNDPHITGIIVFGSAVRFDCHSMSDLDVLIVRDDQQIRIDASLSNIQSELDLIFHSKLGERLKKEIQRTGVVVFRR</sequence>
<dbReference type="EMBL" id="VIRB01000028">
    <property type="protein sequence ID" value="NDO67869.1"/>
    <property type="molecule type" value="Genomic_DNA"/>
</dbReference>
<gene>
    <name evidence="2" type="ORF">FMM80_03745</name>
</gene>
<dbReference type="InterPro" id="IPR043519">
    <property type="entry name" value="NT_sf"/>
</dbReference>
<accession>A0A9X5H502</accession>
<feature type="domain" description="Polymerase beta nucleotidyltransferase" evidence="1">
    <location>
        <begin position="47"/>
        <end position="124"/>
    </location>
</feature>
<dbReference type="SUPFAM" id="SSF81301">
    <property type="entry name" value="Nucleotidyltransferase"/>
    <property type="match status" value="1"/>
</dbReference>
<dbReference type="CDD" id="cd05403">
    <property type="entry name" value="NT_KNTase_like"/>
    <property type="match status" value="1"/>
</dbReference>
<dbReference type="RefSeq" id="WP_004069740.1">
    <property type="nucleotide sequence ID" value="NZ_CASCYM010000025.1"/>
</dbReference>
<protein>
    <submittedName>
        <fullName evidence="2">Nucleotidyltransferase domain-containing protein</fullName>
    </submittedName>
</protein>